<feature type="compositionally biased region" description="Acidic residues" evidence="1">
    <location>
        <begin position="281"/>
        <end position="291"/>
    </location>
</feature>
<organism evidence="2 3">
    <name type="scientific">Sulfitobacter noctilucicola</name>
    <dbReference type="NCBI Taxonomy" id="1342301"/>
    <lineage>
        <taxon>Bacteria</taxon>
        <taxon>Pseudomonadati</taxon>
        <taxon>Pseudomonadota</taxon>
        <taxon>Alphaproteobacteria</taxon>
        <taxon>Rhodobacterales</taxon>
        <taxon>Roseobacteraceae</taxon>
        <taxon>Sulfitobacter</taxon>
    </lineage>
</organism>
<name>A0A7W6Q6W0_9RHOB</name>
<dbReference type="EMBL" id="JACIFU010000004">
    <property type="protein sequence ID" value="MBB4175252.1"/>
    <property type="molecule type" value="Genomic_DNA"/>
</dbReference>
<dbReference type="OrthoDB" id="7875768at2"/>
<feature type="compositionally biased region" description="Basic and acidic residues" evidence="1">
    <location>
        <begin position="178"/>
        <end position="208"/>
    </location>
</feature>
<feature type="compositionally biased region" description="Basic and acidic residues" evidence="1">
    <location>
        <begin position="313"/>
        <end position="323"/>
    </location>
</feature>
<keyword evidence="3" id="KW-1185">Reference proteome</keyword>
<feature type="region of interest" description="Disordered" evidence="1">
    <location>
        <begin position="260"/>
        <end position="354"/>
    </location>
</feature>
<reference evidence="2 3" key="1">
    <citation type="submission" date="2020-08" db="EMBL/GenBank/DDBJ databases">
        <title>Genomic Encyclopedia of Type Strains, Phase IV (KMG-IV): sequencing the most valuable type-strain genomes for metagenomic binning, comparative biology and taxonomic classification.</title>
        <authorList>
            <person name="Goeker M."/>
        </authorList>
    </citation>
    <scope>NUCLEOTIDE SEQUENCE [LARGE SCALE GENOMIC DNA]</scope>
    <source>
        <strain evidence="2 3">DSM 101015</strain>
    </source>
</reference>
<evidence type="ECO:0000256" key="1">
    <source>
        <dbReference type="SAM" id="MobiDB-lite"/>
    </source>
</evidence>
<accession>A0A7W6Q6W0</accession>
<feature type="compositionally biased region" description="Acidic residues" evidence="1">
    <location>
        <begin position="98"/>
        <end position="144"/>
    </location>
</feature>
<proteinExistence type="predicted"/>
<protein>
    <submittedName>
        <fullName evidence="2">Uncharacterized protein</fullName>
    </submittedName>
</protein>
<evidence type="ECO:0000313" key="2">
    <source>
        <dbReference type="EMBL" id="MBB4175252.1"/>
    </source>
</evidence>
<dbReference type="AlphaFoldDB" id="A0A7W6Q6W0"/>
<gene>
    <name evidence="2" type="ORF">GGR93_003045</name>
</gene>
<feature type="compositionally biased region" description="Basic and acidic residues" evidence="1">
    <location>
        <begin position="158"/>
        <end position="170"/>
    </location>
</feature>
<dbReference type="Proteomes" id="UP000565745">
    <property type="component" value="Unassembled WGS sequence"/>
</dbReference>
<feature type="region of interest" description="Disordered" evidence="1">
    <location>
        <begin position="44"/>
        <end position="242"/>
    </location>
</feature>
<comment type="caution">
    <text evidence="2">The sequence shown here is derived from an EMBL/GenBank/DDBJ whole genome shotgun (WGS) entry which is preliminary data.</text>
</comment>
<sequence>MSDPVTNAEVEDVLSSIRRLVSEDKRPVQAPKADLRNDRLVLTPALRVTTPNETPAEQASHDAVSAQSPDVAERSEMSISSLVSDDEAIDTYVPAHEDVDDSDPTEVSDMSATEDESLFDDPAQDYADDPYQFDDDDNIDGEEEISVHTSPDDYDFGGARDDANTERDLSEAVLLSAELKESEMHDAVSEGEIHAEGQSDDLHTEGAQRADMLADEEHVQTDDHAEAAKQDGQTDDTQAHVEKSAALTAKIAALETAIGQISDTWEPDEAGDGDYAGTEPDTMEWEDDTQSAEEFFRPPNDEADTLEGQNTKEVQDDHREAEGAARQNDGSDDQPMMAGAAGKPSDAKIDLGEEEQLLDEDALRDLISDIVRAELQGALGERITRNVRKLVRREIHRALTAQDLE</sequence>
<feature type="compositionally biased region" description="Basic and acidic residues" evidence="1">
    <location>
        <begin position="215"/>
        <end position="229"/>
    </location>
</feature>
<dbReference type="RefSeq" id="WP_025056283.1">
    <property type="nucleotide sequence ID" value="NZ_JACIFU010000004.1"/>
</dbReference>
<evidence type="ECO:0000313" key="3">
    <source>
        <dbReference type="Proteomes" id="UP000565745"/>
    </source>
</evidence>